<evidence type="ECO:0000313" key="7">
    <source>
        <dbReference type="Proteomes" id="UP000198670"/>
    </source>
</evidence>
<dbReference type="EMBL" id="FOQO01000009">
    <property type="protein sequence ID" value="SFJ37460.1"/>
    <property type="molecule type" value="Genomic_DNA"/>
</dbReference>
<dbReference type="Pfam" id="PF00535">
    <property type="entry name" value="Glycos_transf_2"/>
    <property type="match status" value="1"/>
</dbReference>
<feature type="transmembrane region" description="Helical" evidence="4">
    <location>
        <begin position="249"/>
        <end position="272"/>
    </location>
</feature>
<keyword evidence="7" id="KW-1185">Reference proteome</keyword>
<dbReference type="GO" id="GO:0016757">
    <property type="term" value="F:glycosyltransferase activity"/>
    <property type="evidence" value="ECO:0007669"/>
    <property type="project" value="UniProtKB-KW"/>
</dbReference>
<evidence type="ECO:0000313" key="6">
    <source>
        <dbReference type="EMBL" id="SFJ37460.1"/>
    </source>
</evidence>
<dbReference type="STRING" id="1477437.SAMN05444682_109119"/>
<keyword evidence="2" id="KW-0328">Glycosyltransferase</keyword>
<dbReference type="AlphaFoldDB" id="A0A1I3QUR2"/>
<name>A0A1I3QUR2_9SPHI</name>
<keyword evidence="4" id="KW-0812">Transmembrane</keyword>
<dbReference type="CDD" id="cd04186">
    <property type="entry name" value="GT_2_like_c"/>
    <property type="match status" value="1"/>
</dbReference>
<accession>A0A1I3QUR2</accession>
<dbReference type="PANTHER" id="PTHR43179">
    <property type="entry name" value="RHAMNOSYLTRANSFERASE WBBL"/>
    <property type="match status" value="1"/>
</dbReference>
<evidence type="ECO:0000256" key="1">
    <source>
        <dbReference type="ARBA" id="ARBA00006739"/>
    </source>
</evidence>
<dbReference type="PANTHER" id="PTHR43179:SF12">
    <property type="entry name" value="GALACTOFURANOSYLTRANSFERASE GLFT2"/>
    <property type="match status" value="1"/>
</dbReference>
<evidence type="ECO:0000256" key="3">
    <source>
        <dbReference type="ARBA" id="ARBA00022679"/>
    </source>
</evidence>
<proteinExistence type="inferred from homology"/>
<evidence type="ECO:0000256" key="2">
    <source>
        <dbReference type="ARBA" id="ARBA00022676"/>
    </source>
</evidence>
<dbReference type="SUPFAM" id="SSF53448">
    <property type="entry name" value="Nucleotide-diphospho-sugar transferases"/>
    <property type="match status" value="1"/>
</dbReference>
<dbReference type="RefSeq" id="WP_090629072.1">
    <property type="nucleotide sequence ID" value="NZ_FOQO01000009.1"/>
</dbReference>
<organism evidence="6 7">
    <name type="scientific">Parapedobacter indicus</name>
    <dbReference type="NCBI Taxonomy" id="1477437"/>
    <lineage>
        <taxon>Bacteria</taxon>
        <taxon>Pseudomonadati</taxon>
        <taxon>Bacteroidota</taxon>
        <taxon>Sphingobacteriia</taxon>
        <taxon>Sphingobacteriales</taxon>
        <taxon>Sphingobacteriaceae</taxon>
        <taxon>Parapedobacter</taxon>
    </lineage>
</organism>
<dbReference type="InterPro" id="IPR001173">
    <property type="entry name" value="Glyco_trans_2-like"/>
</dbReference>
<dbReference type="OrthoDB" id="9771846at2"/>
<sequence length="307" mass="34854">METKVSIITVNYKQPALTADFLRSIIAHAPDTAFEVIVVDNGSQVDNRDFFQTVYPEVIYVQSAANLGFAGGNNLGVRYATGDYLLFLNNDTEITAGLVPTMCSELERHPEIGLLSPLILYHEDKRKIQYAGFTSMNYLTGRNSSIGFLTDDNGQYSHITAETGYCHGAAMMCRRSDLERVGLMEEHFFLYYEELDWCEKFKRAGLKTGFTGKATIYHKESMSVGKESPLKTYFMVRNRWLFIRRNTKWTTAFAFSCYYLLIATPVLLVKYLSKGRFDLIRAALRAIGWNLTHSTDSRELGIKLPDA</sequence>
<protein>
    <recommendedName>
        <fullName evidence="5">Glycosyltransferase 2-like domain-containing protein</fullName>
    </recommendedName>
</protein>
<evidence type="ECO:0000259" key="5">
    <source>
        <dbReference type="Pfam" id="PF00535"/>
    </source>
</evidence>
<reference evidence="6 7" key="1">
    <citation type="submission" date="2016-10" db="EMBL/GenBank/DDBJ databases">
        <authorList>
            <person name="de Groot N.N."/>
        </authorList>
    </citation>
    <scope>NUCLEOTIDE SEQUENCE [LARGE SCALE GENOMIC DNA]</scope>
    <source>
        <strain evidence="6 7">RK1</strain>
    </source>
</reference>
<evidence type="ECO:0000256" key="4">
    <source>
        <dbReference type="SAM" id="Phobius"/>
    </source>
</evidence>
<feature type="domain" description="Glycosyltransferase 2-like" evidence="5">
    <location>
        <begin position="6"/>
        <end position="179"/>
    </location>
</feature>
<dbReference type="InterPro" id="IPR029044">
    <property type="entry name" value="Nucleotide-diphossugar_trans"/>
</dbReference>
<dbReference type="Proteomes" id="UP000198670">
    <property type="component" value="Unassembled WGS sequence"/>
</dbReference>
<keyword evidence="3" id="KW-0808">Transferase</keyword>
<keyword evidence="4" id="KW-1133">Transmembrane helix</keyword>
<keyword evidence="4" id="KW-0472">Membrane</keyword>
<comment type="similarity">
    <text evidence="1">Belongs to the glycosyltransferase 2 family.</text>
</comment>
<dbReference type="Gene3D" id="3.90.550.10">
    <property type="entry name" value="Spore Coat Polysaccharide Biosynthesis Protein SpsA, Chain A"/>
    <property type="match status" value="1"/>
</dbReference>
<gene>
    <name evidence="6" type="ORF">SAMN05444682_109119</name>
</gene>